<protein>
    <recommendedName>
        <fullName evidence="4">Alpha/beta hydrolase</fullName>
    </recommendedName>
</protein>
<accession>A0A839EVM8</accession>
<feature type="transmembrane region" description="Helical" evidence="1">
    <location>
        <begin position="156"/>
        <end position="174"/>
    </location>
</feature>
<feature type="transmembrane region" description="Helical" evidence="1">
    <location>
        <begin position="123"/>
        <end position="144"/>
    </location>
</feature>
<gene>
    <name evidence="2" type="ORF">FHW16_004333</name>
</gene>
<dbReference type="Proteomes" id="UP000549052">
    <property type="component" value="Unassembled WGS sequence"/>
</dbReference>
<evidence type="ECO:0000313" key="3">
    <source>
        <dbReference type="Proteomes" id="UP000549052"/>
    </source>
</evidence>
<keyword evidence="1" id="KW-0812">Transmembrane</keyword>
<name>A0A839EVM8_9HYPH</name>
<comment type="caution">
    <text evidence="2">The sequence shown here is derived from an EMBL/GenBank/DDBJ whole genome shotgun (WGS) entry which is preliminary data.</text>
</comment>
<sequence>MSVINRLVVLLPGFEHMPVEAHHRRFLREATKTAPVYDMALIEDGALKVSSTEDTVSIGEFRLKTAGTNWSAQTDFVLYGLGDINLFYASRNPFVRILSGIVALIDFIFTGTFFRFISTSWRYALFFLYPLVIMGSIVGLSFGAGGIAQKLTGDPTASITVVIITALALLVLAAQRMHFLLIMDDWTFARDMARDRRPDITAKLQHVIANAADRISRAPATTEVVVAAHSMGAICALQILDEALRKNNSRRYGLLTVGSSLLKIALHPAAKALRTSVETVARSRAVWVDAQSLTDPMNFYKSNPVRDLNISDAESPVLVRVRFRHQLCDETYKAIRHNFFRVHRQFVYGVEKRTAYSWHAILCGPESFSDVATSGGLACECTAHASSSMKIPETAAV</sequence>
<keyword evidence="1" id="KW-1133">Transmembrane helix</keyword>
<proteinExistence type="predicted"/>
<evidence type="ECO:0000313" key="2">
    <source>
        <dbReference type="EMBL" id="MBA8880610.1"/>
    </source>
</evidence>
<reference evidence="2 3" key="1">
    <citation type="submission" date="2020-07" db="EMBL/GenBank/DDBJ databases">
        <title>Genomic Encyclopedia of Type Strains, Phase IV (KMG-V): Genome sequencing to study the core and pangenomes of soil and plant-associated prokaryotes.</title>
        <authorList>
            <person name="Whitman W."/>
        </authorList>
    </citation>
    <scope>NUCLEOTIDE SEQUENCE [LARGE SCALE GENOMIC DNA]</scope>
    <source>
        <strain evidence="2 3">AN3</strain>
    </source>
</reference>
<feature type="transmembrane region" description="Helical" evidence="1">
    <location>
        <begin position="94"/>
        <end position="116"/>
    </location>
</feature>
<keyword evidence="1" id="KW-0472">Membrane</keyword>
<dbReference type="EMBL" id="JACGXN010000008">
    <property type="protein sequence ID" value="MBA8880610.1"/>
    <property type="molecule type" value="Genomic_DNA"/>
</dbReference>
<dbReference type="AlphaFoldDB" id="A0A839EVM8"/>
<dbReference type="RefSeq" id="WP_182551241.1">
    <property type="nucleotide sequence ID" value="NZ_JACGXN010000008.1"/>
</dbReference>
<evidence type="ECO:0008006" key="4">
    <source>
        <dbReference type="Google" id="ProtNLM"/>
    </source>
</evidence>
<keyword evidence="3" id="KW-1185">Reference proteome</keyword>
<organism evidence="2 3">
    <name type="scientific">Phyllobacterium myrsinacearum</name>
    <dbReference type="NCBI Taxonomy" id="28101"/>
    <lineage>
        <taxon>Bacteria</taxon>
        <taxon>Pseudomonadati</taxon>
        <taxon>Pseudomonadota</taxon>
        <taxon>Alphaproteobacteria</taxon>
        <taxon>Hyphomicrobiales</taxon>
        <taxon>Phyllobacteriaceae</taxon>
        <taxon>Phyllobacterium</taxon>
    </lineage>
</organism>
<evidence type="ECO:0000256" key="1">
    <source>
        <dbReference type="SAM" id="Phobius"/>
    </source>
</evidence>